<dbReference type="CDD" id="cd22359">
    <property type="entry name" value="SfsA-like_bacterial"/>
    <property type="match status" value="1"/>
</dbReference>
<dbReference type="RefSeq" id="WP_058313699.1">
    <property type="nucleotide sequence ID" value="NZ_CYTO01000004.1"/>
</dbReference>
<feature type="domain" description="SfsA N-terminal OB" evidence="3">
    <location>
        <begin position="13"/>
        <end position="80"/>
    </location>
</feature>
<dbReference type="Gene3D" id="3.40.1350.60">
    <property type="match status" value="1"/>
</dbReference>
<comment type="similarity">
    <text evidence="1">Belongs to the SfsA family.</text>
</comment>
<evidence type="ECO:0000259" key="3">
    <source>
        <dbReference type="Pfam" id="PF17746"/>
    </source>
</evidence>
<dbReference type="InterPro" id="IPR041465">
    <property type="entry name" value="SfsA_N"/>
</dbReference>
<dbReference type="InterPro" id="IPR040452">
    <property type="entry name" value="SfsA_C"/>
</dbReference>
<keyword evidence="5" id="KW-1185">Reference proteome</keyword>
<accession>A0A0P1IMB6</accession>
<evidence type="ECO:0000259" key="2">
    <source>
        <dbReference type="Pfam" id="PF03749"/>
    </source>
</evidence>
<protein>
    <recommendedName>
        <fullName evidence="1">Sugar fermentation stimulation protein homolog</fullName>
    </recommendedName>
</protein>
<evidence type="ECO:0000313" key="4">
    <source>
        <dbReference type="EMBL" id="CUK24718.1"/>
    </source>
</evidence>
<evidence type="ECO:0000313" key="5">
    <source>
        <dbReference type="Proteomes" id="UP000051184"/>
    </source>
</evidence>
<dbReference type="AlphaFoldDB" id="A0A0P1IMB6"/>
<dbReference type="PANTHER" id="PTHR30545">
    <property type="entry name" value="SUGAR FERMENTATION STIMULATION PROTEIN A"/>
    <property type="match status" value="1"/>
</dbReference>
<gene>
    <name evidence="1 4" type="primary">sfsA</name>
    <name evidence="4" type="ORF">TA5114_00504</name>
</gene>
<proteinExistence type="inferred from homology"/>
<dbReference type="STRING" id="1715691.TA5113_00264"/>
<reference evidence="5" key="1">
    <citation type="submission" date="2015-09" db="EMBL/GenBank/DDBJ databases">
        <authorList>
            <person name="Rodrigo-Torres Lidia"/>
            <person name="Arahal R.David."/>
        </authorList>
    </citation>
    <scope>NUCLEOTIDE SEQUENCE [LARGE SCALE GENOMIC DNA]</scope>
    <source>
        <strain evidence="5">CECT 5114</strain>
    </source>
</reference>
<dbReference type="PANTHER" id="PTHR30545:SF2">
    <property type="entry name" value="SUGAR FERMENTATION STIMULATION PROTEIN A"/>
    <property type="match status" value="1"/>
</dbReference>
<dbReference type="GO" id="GO:0003677">
    <property type="term" value="F:DNA binding"/>
    <property type="evidence" value="ECO:0007669"/>
    <property type="project" value="InterPro"/>
</dbReference>
<dbReference type="NCBIfam" id="TIGR00230">
    <property type="entry name" value="sfsA"/>
    <property type="match status" value="1"/>
</dbReference>
<organism evidence="4 5">
    <name type="scientific">Cognatishimia activa</name>
    <dbReference type="NCBI Taxonomy" id="1715691"/>
    <lineage>
        <taxon>Bacteria</taxon>
        <taxon>Pseudomonadati</taxon>
        <taxon>Pseudomonadota</taxon>
        <taxon>Alphaproteobacteria</taxon>
        <taxon>Rhodobacterales</taxon>
        <taxon>Paracoccaceae</taxon>
        <taxon>Cognatishimia</taxon>
    </lineage>
</organism>
<dbReference type="InterPro" id="IPR005224">
    <property type="entry name" value="SfsA"/>
</dbReference>
<dbReference type="EMBL" id="CYUE01000002">
    <property type="protein sequence ID" value="CUK24718.1"/>
    <property type="molecule type" value="Genomic_DNA"/>
</dbReference>
<dbReference type="HAMAP" id="MF_00095">
    <property type="entry name" value="SfsA"/>
    <property type="match status" value="1"/>
</dbReference>
<name>A0A0P1IMB6_9RHOB</name>
<dbReference type="Proteomes" id="UP000051184">
    <property type="component" value="Unassembled WGS sequence"/>
</dbReference>
<feature type="domain" description="Sugar fermentation stimulation protein C-terminal" evidence="2">
    <location>
        <begin position="84"/>
        <end position="222"/>
    </location>
</feature>
<dbReference type="OrthoDB" id="9802365at2"/>
<dbReference type="Gene3D" id="2.40.50.580">
    <property type="match status" value="1"/>
</dbReference>
<dbReference type="Pfam" id="PF03749">
    <property type="entry name" value="SfsA"/>
    <property type="match status" value="1"/>
</dbReference>
<evidence type="ECO:0000256" key="1">
    <source>
        <dbReference type="HAMAP-Rule" id="MF_00095"/>
    </source>
</evidence>
<dbReference type="Pfam" id="PF17746">
    <property type="entry name" value="SfsA_N"/>
    <property type="match status" value="1"/>
</dbReference>
<sequence>MNFAEPLIPATLVRRYKRFLSDAVLPDGREITAHVANPGAMLDLTEPGTKIWLEPNDDPKRKLKFAWRMNETDDGTLIGVDTSMPNRIVKEALLARSIPELADYENIRPEVKYGENSRIDFLLTDPDKPDLYVEVKNVSTSRSPHLSEFPDCVTARGAKHLFELAEMARSGKRAMMFYLVQRTDCHEMSIAADLDPAYGEAFQAAMAAGVEVLAYDCAMSPQGISIGQRRAFIR</sequence>